<evidence type="ECO:0000313" key="6">
    <source>
        <dbReference type="Proteomes" id="UP000290092"/>
    </source>
</evidence>
<gene>
    <name evidence="5" type="ORF">CP985_01675</name>
</gene>
<dbReference type="FunFam" id="3.30.70.270:FF:000001">
    <property type="entry name" value="Diguanylate cyclase domain protein"/>
    <property type="match status" value="1"/>
</dbReference>
<protein>
    <recommendedName>
        <fullName evidence="1">diguanylate cyclase</fullName>
        <ecNumber evidence="1">2.7.7.65</ecNumber>
    </recommendedName>
</protein>
<organism evidence="5 6">
    <name type="scientific">Malaciobacter mytili LMG 24559</name>
    <dbReference type="NCBI Taxonomy" id="1032238"/>
    <lineage>
        <taxon>Bacteria</taxon>
        <taxon>Pseudomonadati</taxon>
        <taxon>Campylobacterota</taxon>
        <taxon>Epsilonproteobacteria</taxon>
        <taxon>Campylobacterales</taxon>
        <taxon>Arcobacteraceae</taxon>
        <taxon>Malaciobacter</taxon>
    </lineage>
</organism>
<reference evidence="5 6" key="1">
    <citation type="submission" date="2017-09" db="EMBL/GenBank/DDBJ databases">
        <title>Genomics of the genus Arcobacter.</title>
        <authorList>
            <person name="Perez-Cataluna A."/>
            <person name="Figueras M.J."/>
            <person name="Salas-Masso N."/>
        </authorList>
    </citation>
    <scope>NUCLEOTIDE SEQUENCE [LARGE SCALE GENOMIC DNA]</scope>
    <source>
        <strain evidence="5 6">CECT 7386</strain>
    </source>
</reference>
<feature type="transmembrane region" description="Helical" evidence="3">
    <location>
        <begin position="12"/>
        <end position="31"/>
    </location>
</feature>
<evidence type="ECO:0000313" key="5">
    <source>
        <dbReference type="EMBL" id="RXK16892.1"/>
    </source>
</evidence>
<feature type="domain" description="GGDEF" evidence="4">
    <location>
        <begin position="473"/>
        <end position="608"/>
    </location>
</feature>
<dbReference type="Gene3D" id="3.30.70.270">
    <property type="match status" value="1"/>
</dbReference>
<dbReference type="NCBIfam" id="TIGR00254">
    <property type="entry name" value="GGDEF"/>
    <property type="match status" value="1"/>
</dbReference>
<evidence type="ECO:0000256" key="3">
    <source>
        <dbReference type="SAM" id="Phobius"/>
    </source>
</evidence>
<dbReference type="Gene3D" id="3.30.450.290">
    <property type="match status" value="1"/>
</dbReference>
<keyword evidence="3" id="KW-0812">Transmembrane</keyword>
<feature type="transmembrane region" description="Helical" evidence="3">
    <location>
        <begin position="176"/>
        <end position="195"/>
    </location>
</feature>
<dbReference type="CDD" id="cd01949">
    <property type="entry name" value="GGDEF"/>
    <property type="match status" value="1"/>
</dbReference>
<dbReference type="GO" id="GO:0052621">
    <property type="term" value="F:diguanylate cyclase activity"/>
    <property type="evidence" value="ECO:0007669"/>
    <property type="project" value="UniProtKB-EC"/>
</dbReference>
<dbReference type="InterPro" id="IPR043128">
    <property type="entry name" value="Rev_trsase/Diguanyl_cyclase"/>
</dbReference>
<keyword evidence="3" id="KW-0472">Membrane</keyword>
<evidence type="ECO:0000256" key="1">
    <source>
        <dbReference type="ARBA" id="ARBA00012528"/>
    </source>
</evidence>
<dbReference type="SMART" id="SM00267">
    <property type="entry name" value="GGDEF"/>
    <property type="match status" value="1"/>
</dbReference>
<dbReference type="EC" id="2.7.7.65" evidence="1"/>
<dbReference type="InterPro" id="IPR050469">
    <property type="entry name" value="Diguanylate_Cyclase"/>
</dbReference>
<dbReference type="InterPro" id="IPR000160">
    <property type="entry name" value="GGDEF_dom"/>
</dbReference>
<dbReference type="AlphaFoldDB" id="A0AAX2AIP6"/>
<dbReference type="EMBL" id="NXID01000003">
    <property type="protein sequence ID" value="RXK16892.1"/>
    <property type="molecule type" value="Genomic_DNA"/>
</dbReference>
<dbReference type="InterPro" id="IPR029787">
    <property type="entry name" value="Nucleotide_cyclase"/>
</dbReference>
<dbReference type="Proteomes" id="UP000290092">
    <property type="component" value="Unassembled WGS sequence"/>
</dbReference>
<dbReference type="SUPFAM" id="SSF55073">
    <property type="entry name" value="Nucleotide cyclase"/>
    <property type="match status" value="1"/>
</dbReference>
<proteinExistence type="predicted"/>
<comment type="caution">
    <text evidence="5">The sequence shown here is derived from an EMBL/GenBank/DDBJ whole genome shotgun (WGS) entry which is preliminary data.</text>
</comment>
<evidence type="ECO:0000256" key="2">
    <source>
        <dbReference type="ARBA" id="ARBA00034247"/>
    </source>
</evidence>
<keyword evidence="6" id="KW-1185">Reference proteome</keyword>
<sequence length="617" mass="70623">MILMRKKFTWQLLFIGIILTVLVTTLSLYNLRNTNLKSSIQNAQVIANVVKSGLTSHMINGNMDQVDTFINSVASMKNIEELWLIRSDLVKAQFGKENLRNPKDEIDLEVLKTGQIKYQLNESFTKTTMRVTVPYNSILENGIDCNKCHKVNYGDTLGAVSLKLDISDIKQVGLEITYLIPLMILLSILLILFLARRVNEHYVAVLEKLARSIKLAISGRFKEIVYEANKSNEIVTLIDDYNLLMSTFRDTSVDIERRLQGFIGQEANSSQINPLEKSKDIIKNLSNLYQFKKEIELDNTKIEIYNRLSEVFQNQFKIKHFTLIEIDNIKSKLTVVKSVGNSFYCKDNISDEPEFCRCARTKNDVISVDFHHSCPYFEKENKFHYCLNVEISKNIYLIINFVCETKNELEELKDKISFVKSYINEAAPSIEVKILMNALQESAFQDGLTGLYNRKFLEEHSKKLVPQIKRENLNIGVLLLDMDHFKAVNDEYGHDIGDKVLKELARILNETVRESDLIIRYGGEEFMVLLVGVNSDSDALNVANKIRENVRENEIDVYAGNKLKKTVSIGLSMFPQDSKTLDGVIKNADIALYEAKNSGRDKVVRFHESQVSSIDLF</sequence>
<keyword evidence="3" id="KW-1133">Transmembrane helix</keyword>
<dbReference type="PANTHER" id="PTHR45138">
    <property type="entry name" value="REGULATORY COMPONENTS OF SENSORY TRANSDUCTION SYSTEM"/>
    <property type="match status" value="1"/>
</dbReference>
<name>A0AAX2AIP6_9BACT</name>
<accession>A0AAX2AIP6</accession>
<dbReference type="Pfam" id="PF00990">
    <property type="entry name" value="GGDEF"/>
    <property type="match status" value="1"/>
</dbReference>
<comment type="catalytic activity">
    <reaction evidence="2">
        <text>2 GTP = 3',3'-c-di-GMP + 2 diphosphate</text>
        <dbReference type="Rhea" id="RHEA:24898"/>
        <dbReference type="ChEBI" id="CHEBI:33019"/>
        <dbReference type="ChEBI" id="CHEBI:37565"/>
        <dbReference type="ChEBI" id="CHEBI:58805"/>
        <dbReference type="EC" id="2.7.7.65"/>
    </reaction>
</comment>
<dbReference type="PROSITE" id="PS50887">
    <property type="entry name" value="GGDEF"/>
    <property type="match status" value="1"/>
</dbReference>
<dbReference type="PANTHER" id="PTHR45138:SF9">
    <property type="entry name" value="DIGUANYLATE CYCLASE DGCM-RELATED"/>
    <property type="match status" value="1"/>
</dbReference>
<evidence type="ECO:0000259" key="4">
    <source>
        <dbReference type="PROSITE" id="PS50887"/>
    </source>
</evidence>